<keyword evidence="3" id="KW-0812">Transmembrane</keyword>
<evidence type="ECO:0000313" key="5">
    <source>
        <dbReference type="EMBL" id="KPP78094.1"/>
    </source>
</evidence>
<dbReference type="Gene3D" id="3.30.200.20">
    <property type="entry name" value="Phosphorylase Kinase, domain 1"/>
    <property type="match status" value="1"/>
</dbReference>
<accession>A0A0P7VPQ0</accession>
<dbReference type="PANTHER" id="PTHR24417:SF0">
    <property type="entry name" value="SERINE_THREONINE-PROTEIN KINASE LMTK1"/>
    <property type="match status" value="1"/>
</dbReference>
<evidence type="ECO:0000256" key="1">
    <source>
        <dbReference type="PROSITE-ProRule" id="PRU10141"/>
    </source>
</evidence>
<dbReference type="Gene3D" id="1.10.510.10">
    <property type="entry name" value="Transferase(Phosphotransferase) domain 1"/>
    <property type="match status" value="1"/>
</dbReference>
<comment type="caution">
    <text evidence="5">The sequence shown here is derived from an EMBL/GenBank/DDBJ whole genome shotgun (WGS) entry which is preliminary data.</text>
</comment>
<proteinExistence type="predicted"/>
<dbReference type="InterPro" id="IPR001245">
    <property type="entry name" value="Ser-Thr/Tyr_kinase_cat_dom"/>
</dbReference>
<organism evidence="5 6">
    <name type="scientific">Scleropages formosus</name>
    <name type="common">Asian bonytongue</name>
    <name type="synonym">Osteoglossum formosum</name>
    <dbReference type="NCBI Taxonomy" id="113540"/>
    <lineage>
        <taxon>Eukaryota</taxon>
        <taxon>Metazoa</taxon>
        <taxon>Chordata</taxon>
        <taxon>Craniata</taxon>
        <taxon>Vertebrata</taxon>
        <taxon>Euteleostomi</taxon>
        <taxon>Actinopterygii</taxon>
        <taxon>Neopterygii</taxon>
        <taxon>Teleostei</taxon>
        <taxon>Osteoglossocephala</taxon>
        <taxon>Osteoglossomorpha</taxon>
        <taxon>Osteoglossiformes</taxon>
        <taxon>Osteoglossidae</taxon>
        <taxon>Scleropages</taxon>
    </lineage>
</organism>
<feature type="compositionally biased region" description="Basic and acidic residues" evidence="2">
    <location>
        <begin position="1324"/>
        <end position="1343"/>
    </location>
</feature>
<feature type="transmembrane region" description="Helical" evidence="3">
    <location>
        <begin position="172"/>
        <end position="193"/>
    </location>
</feature>
<feature type="compositionally biased region" description="Polar residues" evidence="2">
    <location>
        <begin position="1553"/>
        <end position="1567"/>
    </location>
</feature>
<keyword evidence="5" id="KW-0418">Kinase</keyword>
<protein>
    <submittedName>
        <fullName evidence="5">Serine/threonine-protein kinase LMTK1-like</fullName>
    </submittedName>
</protein>
<evidence type="ECO:0000256" key="3">
    <source>
        <dbReference type="SAM" id="Phobius"/>
    </source>
</evidence>
<feature type="region of interest" description="Disordered" evidence="2">
    <location>
        <begin position="1166"/>
        <end position="1187"/>
    </location>
</feature>
<feature type="compositionally biased region" description="Polar residues" evidence="2">
    <location>
        <begin position="968"/>
        <end position="985"/>
    </location>
</feature>
<dbReference type="PANTHER" id="PTHR24417">
    <property type="entry name" value="SERINE/THREONINE-PROTEIN KINASE LMTK1"/>
    <property type="match status" value="1"/>
</dbReference>
<reference evidence="5 6" key="1">
    <citation type="submission" date="2015-08" db="EMBL/GenBank/DDBJ databases">
        <title>The genome of the Asian arowana (Scleropages formosus).</title>
        <authorList>
            <person name="Tan M.H."/>
            <person name="Gan H.M."/>
            <person name="Croft L.J."/>
            <person name="Austin C.M."/>
        </authorList>
    </citation>
    <scope>NUCLEOTIDE SEQUENCE [LARGE SCALE GENOMIC DNA]</scope>
    <source>
        <strain evidence="5">Aro1</strain>
    </source>
</reference>
<keyword evidence="3" id="KW-0472">Membrane</keyword>
<feature type="region of interest" description="Disordered" evidence="2">
    <location>
        <begin position="1389"/>
        <end position="1412"/>
    </location>
</feature>
<keyword evidence="1" id="KW-0547">Nucleotide-binding</keyword>
<feature type="compositionally biased region" description="Basic and acidic residues" evidence="2">
    <location>
        <begin position="1526"/>
        <end position="1552"/>
    </location>
</feature>
<feature type="region of interest" description="Disordered" evidence="2">
    <location>
        <begin position="1231"/>
        <end position="1353"/>
    </location>
</feature>
<dbReference type="GO" id="GO:0007420">
    <property type="term" value="P:brain development"/>
    <property type="evidence" value="ECO:0007669"/>
    <property type="project" value="TreeGrafter"/>
</dbReference>
<feature type="domain" description="Protein kinase" evidence="4">
    <location>
        <begin position="112"/>
        <end position="369"/>
    </location>
</feature>
<gene>
    <name evidence="5" type="ORF">Z043_102436</name>
</gene>
<evidence type="ECO:0000313" key="6">
    <source>
        <dbReference type="Proteomes" id="UP000034805"/>
    </source>
</evidence>
<keyword evidence="3" id="KW-1133">Transmembrane helix</keyword>
<keyword evidence="1" id="KW-0067">ATP-binding</keyword>
<dbReference type="PROSITE" id="PS50011">
    <property type="entry name" value="PROTEIN_KINASE_DOM"/>
    <property type="match status" value="1"/>
</dbReference>
<dbReference type="Pfam" id="PF07714">
    <property type="entry name" value="PK_Tyr_Ser-Thr"/>
    <property type="match status" value="1"/>
</dbReference>
<dbReference type="GO" id="GO:0004713">
    <property type="term" value="F:protein tyrosine kinase activity"/>
    <property type="evidence" value="ECO:0007669"/>
    <property type="project" value="TreeGrafter"/>
</dbReference>
<feature type="transmembrane region" description="Helical" evidence="3">
    <location>
        <begin position="20"/>
        <end position="43"/>
    </location>
</feature>
<feature type="region of interest" description="Disordered" evidence="2">
    <location>
        <begin position="968"/>
        <end position="987"/>
    </location>
</feature>
<feature type="region of interest" description="Disordered" evidence="2">
    <location>
        <begin position="1526"/>
        <end position="1567"/>
    </location>
</feature>
<dbReference type="Proteomes" id="UP000034805">
    <property type="component" value="Unassembled WGS sequence"/>
</dbReference>
<name>A0A0P7VPQ0_SCLFO</name>
<evidence type="ECO:0000259" key="4">
    <source>
        <dbReference type="PROSITE" id="PS50011"/>
    </source>
</evidence>
<feature type="compositionally biased region" description="Low complexity" evidence="2">
    <location>
        <begin position="1238"/>
        <end position="1247"/>
    </location>
</feature>
<feature type="compositionally biased region" description="Acidic residues" evidence="2">
    <location>
        <begin position="1391"/>
        <end position="1412"/>
    </location>
</feature>
<dbReference type="STRING" id="113540.ENSSFOP00015026061"/>
<feature type="binding site" evidence="1">
    <location>
        <position position="143"/>
    </location>
    <ligand>
        <name>ATP</name>
        <dbReference type="ChEBI" id="CHEBI:30616"/>
    </ligand>
</feature>
<dbReference type="InterPro" id="IPR017441">
    <property type="entry name" value="Protein_kinase_ATP_BS"/>
</dbReference>
<keyword evidence="5" id="KW-0808">Transferase</keyword>
<dbReference type="InterPro" id="IPR000719">
    <property type="entry name" value="Prot_kinase_dom"/>
</dbReference>
<feature type="region of interest" description="Disordered" evidence="2">
    <location>
        <begin position="899"/>
        <end position="918"/>
    </location>
</feature>
<dbReference type="SUPFAM" id="SSF56112">
    <property type="entry name" value="Protein kinase-like (PK-like)"/>
    <property type="match status" value="1"/>
</dbReference>
<dbReference type="InterPro" id="IPR011009">
    <property type="entry name" value="Kinase-like_dom_sf"/>
</dbReference>
<feature type="compositionally biased region" description="Basic and acidic residues" evidence="2">
    <location>
        <begin position="1168"/>
        <end position="1185"/>
    </location>
</feature>
<dbReference type="EMBL" id="JARO02000573">
    <property type="protein sequence ID" value="KPP78094.1"/>
    <property type="molecule type" value="Genomic_DNA"/>
</dbReference>
<dbReference type="PROSITE" id="PS00107">
    <property type="entry name" value="PROTEIN_KINASE_ATP"/>
    <property type="match status" value="1"/>
</dbReference>
<feature type="compositionally biased region" description="Low complexity" evidence="2">
    <location>
        <begin position="1280"/>
        <end position="1298"/>
    </location>
</feature>
<dbReference type="GO" id="GO:0005524">
    <property type="term" value="F:ATP binding"/>
    <property type="evidence" value="ECO:0007669"/>
    <property type="project" value="UniProtKB-UniRule"/>
</dbReference>
<evidence type="ECO:0000256" key="2">
    <source>
        <dbReference type="SAM" id="MobiDB-lite"/>
    </source>
</evidence>
<sequence>MILLSPDGAPLNELSWSSSLAVVAVSFSGLFTFIFLMLACLCCKKGDIGFKEFDNTEGEEYQTDLSALGSPTSQTGPEVYILPLTDVSVTVSKQPSKSVQLLKSSDFGRHSLLYLKDIGHGWFGKVLLGEVNVGHSTTQVVVKELNASASVQDQMQFLEEVQPYRYTHLHSFFLFVSPVVFLSVYLLRIISLLCSTVPSSTLLSSSVWHSVPRSHPIFSSWSSALCDLALRNCLLTADMTVKIGDYGLSHNKYKDDYFVTPDQLWVPLRWIAPEIIDEVHGNLLMVDQTKTSNIWSLGVTIWELFELGSQPYRHYSDRQVLTYAVKEQQLKLPKPELKIPLSERWYEVMQFCWLQPDQRPTAEEVHLLLGYLCAKGASEGEEDFEARWISLRPGAGHSGTEAGVELASSASSSFPLLEHFSAGDSFPDEPGDDILTVTETSHGLNFEYKWEQTRHEQPYCASSTSGPLGQSNPHYQDIYYPTRSAMSSCGGDRHPLGVSPSFYKSKELHTPGVVPVLSAHSPSVSSEYYIRIEEPIECNINLDYSTSDCSPGFEGSNSSFVADSGGSGNGMSCSDQAQPNSYWSTDAHKVDIYDSDASPAISPTMEPLLRQTSDTSQGNHWHSGQRFSYKDGQEIYYKHSPSTGEENRVLKEYPSESHQNSWRLQSLSQRETELGSPLSISPPLSSPNLRYCDPYLEGRQGPVESKSTASEVYHNMMGSLRKAMSGPCDIDIEREGSLVAEEMDNNSQDEGYQLSQREANKWTTNCSSNNNHSNYDCQPVGRGTQETFVDVHYSLPLKDPKNIWPEILGSTEIQKQIFSPSKTLTPIEATTKTNGPSSPSKPHVPSSAECKAFTAMCHEDGELPTKCQLMLETPPFIDSILGSTEKLCSSNECIEKKDVDEPWKEEEEEIPSPSRKGSVTESLDCKLDLKLWKEEPLSDHNEAKKVVVGEILPEIGVNFKQDTSLKNSRVNVDTSEPASESSRTVDSGLEAGCSSVSMIDINDCSDDDDITDITSGIFTDFVDSTEVGGDVTVIIRSLRKQVGTPDSVDSIDLPSASGSCETFSPASFCPSTQSKAVDSGYDTENNESPEFILKDPSEQRIQDGKPCLIGSPVLGMDGADLVLQVDLEKDTDAMVSFSKSHSTEVEITGLSDKNPYRDSAYFSDYDTENERWSREEGDFPEKLEDGDFAGQEAEKEDLSRYTGTEQFNPQIKEGEKYLFEGLDKGTIIEADKPESGASSVPVLSTLSPSPPEMGGCLTKESSQDEGLSLDSEQSGEEQSSECASSSSTVSTGSSTQQEYPTTGKQVIQGKEDSPEEVLIMSDSTSRDTLGEFSMDIKDEEQYHSTRTKKKEVIEVGGNSSWGATSTEHKVQGVEKLQETAGDTTLIVPIADGEDADEEDGDSDDSEESDEELGCYNIQEQSEESEEESPTVPIVVSDHSDARNLRSLLKMPTLLTESFCDDLDRKKKAVSFFDDVTVYLFDQVCHLIGIILVLHQLLKCIQSSITCFFMDHLILALNPTIFHQESPTRDLVEPDFPPREESSGHSESHKSQPQERINASDDSSDGNISEESKLLRQRNFSIKLVGGGFEWEDDFPLMASSPATVQASGDAVACAAPSATPEIKPAIPFSRFSVSRFSITHVSDSDVESAGGEFCSLIPLQVNRFSLNVQHQFYVDNTANF</sequence>